<evidence type="ECO:0000256" key="2">
    <source>
        <dbReference type="SAM" id="SignalP"/>
    </source>
</evidence>
<comment type="caution">
    <text evidence="4">The sequence shown here is derived from an EMBL/GenBank/DDBJ whole genome shotgun (WGS) entry which is preliminary data.</text>
</comment>
<dbReference type="SMART" id="SM00327">
    <property type="entry name" value="VWA"/>
    <property type="match status" value="1"/>
</dbReference>
<gene>
    <name evidence="4" type="ORF">PGLA1383_LOCUS50070</name>
</gene>
<dbReference type="Pfam" id="PF13519">
    <property type="entry name" value="VWA_2"/>
    <property type="match status" value="1"/>
</dbReference>
<dbReference type="PROSITE" id="PS50234">
    <property type="entry name" value="VWFA"/>
    <property type="match status" value="1"/>
</dbReference>
<dbReference type="AlphaFoldDB" id="A0A813HA27"/>
<accession>A0A813HA27</accession>
<keyword evidence="5" id="KW-1185">Reference proteome</keyword>
<dbReference type="PANTHER" id="PTHR10579:SF43">
    <property type="entry name" value="ZINC FINGER (C3HC4-TYPE RING FINGER) FAMILY PROTEIN"/>
    <property type="match status" value="1"/>
</dbReference>
<evidence type="ECO:0000256" key="1">
    <source>
        <dbReference type="SAM" id="Coils"/>
    </source>
</evidence>
<name>A0A813HA27_POLGL</name>
<reference evidence="4" key="1">
    <citation type="submission" date="2021-02" db="EMBL/GenBank/DDBJ databases">
        <authorList>
            <person name="Dougan E. K."/>
            <person name="Rhodes N."/>
            <person name="Thang M."/>
            <person name="Chan C."/>
        </authorList>
    </citation>
    <scope>NUCLEOTIDE SEQUENCE</scope>
</reference>
<dbReference type="InterPro" id="IPR036465">
    <property type="entry name" value="vWFA_dom_sf"/>
</dbReference>
<feature type="signal peptide" evidence="2">
    <location>
        <begin position="1"/>
        <end position="26"/>
    </location>
</feature>
<evidence type="ECO:0000259" key="3">
    <source>
        <dbReference type="PROSITE" id="PS50234"/>
    </source>
</evidence>
<organism evidence="4 5">
    <name type="scientific">Polarella glacialis</name>
    <name type="common">Dinoflagellate</name>
    <dbReference type="NCBI Taxonomy" id="89957"/>
    <lineage>
        <taxon>Eukaryota</taxon>
        <taxon>Sar</taxon>
        <taxon>Alveolata</taxon>
        <taxon>Dinophyceae</taxon>
        <taxon>Suessiales</taxon>
        <taxon>Suessiaceae</taxon>
        <taxon>Polarella</taxon>
    </lineage>
</organism>
<dbReference type="Gene3D" id="3.40.50.410">
    <property type="entry name" value="von Willebrand factor, type A domain"/>
    <property type="match status" value="1"/>
</dbReference>
<keyword evidence="1" id="KW-0175">Coiled coil</keyword>
<dbReference type="InterPro" id="IPR002035">
    <property type="entry name" value="VWF_A"/>
</dbReference>
<dbReference type="Proteomes" id="UP000654075">
    <property type="component" value="Unassembled WGS sequence"/>
</dbReference>
<dbReference type="OrthoDB" id="426042at2759"/>
<dbReference type="SUPFAM" id="SSF53300">
    <property type="entry name" value="vWA-like"/>
    <property type="match status" value="1"/>
</dbReference>
<dbReference type="CDD" id="cd00198">
    <property type="entry name" value="vWFA"/>
    <property type="match status" value="1"/>
</dbReference>
<dbReference type="EMBL" id="CAJNNV010031006">
    <property type="protein sequence ID" value="CAE8634420.1"/>
    <property type="molecule type" value="Genomic_DNA"/>
</dbReference>
<evidence type="ECO:0000313" key="4">
    <source>
        <dbReference type="EMBL" id="CAE8634420.1"/>
    </source>
</evidence>
<feature type="chain" id="PRO_5032998007" description="VWFA domain-containing protein" evidence="2">
    <location>
        <begin position="27"/>
        <end position="492"/>
    </location>
</feature>
<dbReference type="InterPro" id="IPR051266">
    <property type="entry name" value="CLCR"/>
</dbReference>
<keyword evidence="2" id="KW-0732">Signal</keyword>
<feature type="domain" description="VWFA" evidence="3">
    <location>
        <begin position="69"/>
        <end position="260"/>
    </location>
</feature>
<feature type="coiled-coil region" evidence="1">
    <location>
        <begin position="382"/>
        <end position="443"/>
    </location>
</feature>
<dbReference type="PANTHER" id="PTHR10579">
    <property type="entry name" value="CALCIUM-ACTIVATED CHLORIDE CHANNEL REGULATOR"/>
    <property type="match status" value="1"/>
</dbReference>
<evidence type="ECO:0000313" key="5">
    <source>
        <dbReference type="Proteomes" id="UP000654075"/>
    </source>
</evidence>
<protein>
    <recommendedName>
        <fullName evidence="3">VWFA domain-containing protein</fullName>
    </recommendedName>
</protein>
<proteinExistence type="predicted"/>
<sequence>MEVPRMSRSPFRNVLLLVAALCPAVAGNGSVSVLATPLLPEVLAGSPGQLSVLFSVTAPSAWSDVPEQDLVVMLDISTSMAEHGKLPLAKVAIAKIIEALRAGDRLHLIACHGTARIEFTNGTSADKEILLSALSSLQPIAGSLLRPANGGPSEPQEATDLLSGLSVAEPLLLPLADPTLQSMRRLMVFTDGKVAGGLVEGNRIIQAVESLQLRGALTSVVAQGPDYDRWLLQTAGDVGRGGFFHLEGKTNKVDQVVAIAAADYFRILVTSAELRLTAHFGAEISATSGHRRRSDHRRRATARLTTESVPIGSIRTGRSERLLVDLYLPVLRADTYVLTYELLFPEAAAMITPVRGQVQLKVPQPGILPAKAVEGVALFQRMENLLLLQEELRAEQEATEANGLPQQGTGGLGSRWSSLTHRWQQLKEQLNSLAADAAEASRRKPGVAQLGLAQRAWSASEAGRGRGSNSLAVCEGTPLQQACPQGVAGLGL</sequence>